<comment type="caution">
    <text evidence="2">The sequence shown here is derived from an EMBL/GenBank/DDBJ whole genome shotgun (WGS) entry which is preliminary data.</text>
</comment>
<protein>
    <submittedName>
        <fullName evidence="2">GNAT family N-acetyltransferase</fullName>
    </submittedName>
</protein>
<dbReference type="InterPro" id="IPR000182">
    <property type="entry name" value="GNAT_dom"/>
</dbReference>
<dbReference type="InterPro" id="IPR039143">
    <property type="entry name" value="GNPNAT1-like"/>
</dbReference>
<feature type="domain" description="N-acetyltransferase" evidence="1">
    <location>
        <begin position="1"/>
        <end position="136"/>
    </location>
</feature>
<dbReference type="Gene3D" id="3.40.630.30">
    <property type="match status" value="1"/>
</dbReference>
<sequence>MEIKIFDCLPGEAAAIRKEVFMDEQGFVSEFDATDDAAHHLVLFDGDRAVATCRVYACEGGFAVGRIAVVREYRGRHCGASLLHGAEELIKKLGGHKIIIHAQTRVQAFYEKLGYSLFGTADEDEGCPHVYLQKEV</sequence>
<reference evidence="2" key="1">
    <citation type="journal article" date="2021" name="PeerJ">
        <title>Extensive microbial diversity within the chicken gut microbiome revealed by metagenomics and culture.</title>
        <authorList>
            <person name="Gilroy R."/>
            <person name="Ravi A."/>
            <person name="Getino M."/>
            <person name="Pursley I."/>
            <person name="Horton D.L."/>
            <person name="Alikhan N.F."/>
            <person name="Baker D."/>
            <person name="Gharbi K."/>
            <person name="Hall N."/>
            <person name="Watson M."/>
            <person name="Adriaenssens E.M."/>
            <person name="Foster-Nyarko E."/>
            <person name="Jarju S."/>
            <person name="Secka A."/>
            <person name="Antonio M."/>
            <person name="Oren A."/>
            <person name="Chaudhuri R.R."/>
            <person name="La Ragione R."/>
            <person name="Hildebrand F."/>
            <person name="Pallen M.J."/>
        </authorList>
    </citation>
    <scope>NUCLEOTIDE SEQUENCE</scope>
    <source>
        <strain evidence="2">CHK33-5263</strain>
    </source>
</reference>
<proteinExistence type="predicted"/>
<dbReference type="InterPro" id="IPR016181">
    <property type="entry name" value="Acyl_CoA_acyltransferase"/>
</dbReference>
<organism evidence="2 3">
    <name type="scientific">Candidatus Gallimonas intestinigallinarum</name>
    <dbReference type="NCBI Taxonomy" id="2838604"/>
    <lineage>
        <taxon>Bacteria</taxon>
        <taxon>Bacillati</taxon>
        <taxon>Bacillota</taxon>
        <taxon>Clostridia</taxon>
        <taxon>Candidatus Gallimonas</taxon>
    </lineage>
</organism>
<dbReference type="SUPFAM" id="SSF55729">
    <property type="entry name" value="Acyl-CoA N-acyltransferases (Nat)"/>
    <property type="match status" value="1"/>
</dbReference>
<dbReference type="AlphaFoldDB" id="A0A9D2DVW7"/>
<name>A0A9D2DVW7_9FIRM</name>
<dbReference type="Proteomes" id="UP000824044">
    <property type="component" value="Unassembled WGS sequence"/>
</dbReference>
<dbReference type="Pfam" id="PF13673">
    <property type="entry name" value="Acetyltransf_10"/>
    <property type="match status" value="1"/>
</dbReference>
<dbReference type="PANTHER" id="PTHR13355">
    <property type="entry name" value="GLUCOSAMINE 6-PHOSPHATE N-ACETYLTRANSFERASE"/>
    <property type="match status" value="1"/>
</dbReference>
<dbReference type="CDD" id="cd04301">
    <property type="entry name" value="NAT_SF"/>
    <property type="match status" value="1"/>
</dbReference>
<gene>
    <name evidence="2" type="ORF">H9812_01840</name>
</gene>
<evidence type="ECO:0000313" key="2">
    <source>
        <dbReference type="EMBL" id="HIZ24202.1"/>
    </source>
</evidence>
<reference evidence="2" key="2">
    <citation type="submission" date="2021-04" db="EMBL/GenBank/DDBJ databases">
        <authorList>
            <person name="Gilroy R."/>
        </authorList>
    </citation>
    <scope>NUCLEOTIDE SEQUENCE</scope>
    <source>
        <strain evidence="2">CHK33-5263</strain>
    </source>
</reference>
<evidence type="ECO:0000259" key="1">
    <source>
        <dbReference type="PROSITE" id="PS51186"/>
    </source>
</evidence>
<dbReference type="GO" id="GO:0008080">
    <property type="term" value="F:N-acetyltransferase activity"/>
    <property type="evidence" value="ECO:0007669"/>
    <property type="project" value="TreeGrafter"/>
</dbReference>
<evidence type="ECO:0000313" key="3">
    <source>
        <dbReference type="Proteomes" id="UP000824044"/>
    </source>
</evidence>
<dbReference type="EMBL" id="DXBS01000041">
    <property type="protein sequence ID" value="HIZ24202.1"/>
    <property type="molecule type" value="Genomic_DNA"/>
</dbReference>
<accession>A0A9D2DVW7</accession>
<dbReference type="PROSITE" id="PS51186">
    <property type="entry name" value="GNAT"/>
    <property type="match status" value="1"/>
</dbReference>